<dbReference type="GO" id="GO:0071949">
    <property type="term" value="F:FAD binding"/>
    <property type="evidence" value="ECO:0007669"/>
    <property type="project" value="InterPro"/>
</dbReference>
<dbReference type="AlphaFoldDB" id="A0A9P7AFP4"/>
<accession>A0A9P7AFP4</accession>
<dbReference type="GeneID" id="64605616"/>
<dbReference type="GO" id="GO:0006696">
    <property type="term" value="P:ergosterol biosynthetic process"/>
    <property type="evidence" value="ECO:0007669"/>
    <property type="project" value="TreeGrafter"/>
</dbReference>
<keyword evidence="1 4" id="KW-0285">Flavoprotein</keyword>
<name>A0A9P7AFP4_9AGAM</name>
<comment type="similarity">
    <text evidence="4">Belongs to the squalene monooxygenase family.</text>
</comment>
<dbReference type="EC" id="1.14.14.17" evidence="4"/>
<proteinExistence type="inferred from homology"/>
<dbReference type="PANTHER" id="PTHR10835:SF0">
    <property type="entry name" value="SQUALENE MONOOXYGENASE"/>
    <property type="match status" value="1"/>
</dbReference>
<keyword evidence="4" id="KW-0256">Endoplasmic reticulum</keyword>
<dbReference type="SUPFAM" id="SSF51905">
    <property type="entry name" value="FAD/NAD(P)-binding domain"/>
    <property type="match status" value="1"/>
</dbReference>
<dbReference type="Pfam" id="PF01494">
    <property type="entry name" value="FAD_binding_3"/>
    <property type="match status" value="1"/>
</dbReference>
<evidence type="ECO:0000313" key="7">
    <source>
        <dbReference type="Proteomes" id="UP000719766"/>
    </source>
</evidence>
<dbReference type="GO" id="GO:0005789">
    <property type="term" value="C:endoplasmic reticulum membrane"/>
    <property type="evidence" value="ECO:0007669"/>
    <property type="project" value="UniProtKB-SubCell"/>
</dbReference>
<keyword evidence="7" id="KW-1185">Reference proteome</keyword>
<protein>
    <recommendedName>
        <fullName evidence="4">Squalene monooxygenase</fullName>
        <ecNumber evidence="4">1.14.14.17</ecNumber>
    </recommendedName>
</protein>
<reference evidence="6" key="1">
    <citation type="journal article" date="2020" name="New Phytol.">
        <title>Comparative genomics reveals dynamic genome evolution in host specialist ectomycorrhizal fungi.</title>
        <authorList>
            <person name="Lofgren L.A."/>
            <person name="Nguyen N.H."/>
            <person name="Vilgalys R."/>
            <person name="Ruytinx J."/>
            <person name="Liao H.L."/>
            <person name="Branco S."/>
            <person name="Kuo A."/>
            <person name="LaButti K."/>
            <person name="Lipzen A."/>
            <person name="Andreopoulos W."/>
            <person name="Pangilinan J."/>
            <person name="Riley R."/>
            <person name="Hundley H."/>
            <person name="Na H."/>
            <person name="Barry K."/>
            <person name="Grigoriev I.V."/>
            <person name="Stajich J.E."/>
            <person name="Kennedy P.G."/>
        </authorList>
    </citation>
    <scope>NUCLEOTIDE SEQUENCE</scope>
    <source>
        <strain evidence="6">S12</strain>
    </source>
</reference>
<dbReference type="RefSeq" id="XP_041155707.1">
    <property type="nucleotide sequence ID" value="XM_041311852.1"/>
</dbReference>
<feature type="domain" description="FAD-binding" evidence="5">
    <location>
        <begin position="7"/>
        <end position="207"/>
    </location>
</feature>
<comment type="catalytic activity">
    <reaction evidence="4">
        <text>squalene + reduced [NADPH--hemoprotein reductase] + O2 = (S)-2,3-epoxysqualene + oxidized [NADPH--hemoprotein reductase] + H2O + H(+)</text>
        <dbReference type="Rhea" id="RHEA:25282"/>
        <dbReference type="Rhea" id="RHEA-COMP:11964"/>
        <dbReference type="Rhea" id="RHEA-COMP:11965"/>
        <dbReference type="ChEBI" id="CHEBI:15377"/>
        <dbReference type="ChEBI" id="CHEBI:15378"/>
        <dbReference type="ChEBI" id="CHEBI:15379"/>
        <dbReference type="ChEBI" id="CHEBI:15440"/>
        <dbReference type="ChEBI" id="CHEBI:15441"/>
        <dbReference type="ChEBI" id="CHEBI:57618"/>
        <dbReference type="ChEBI" id="CHEBI:58210"/>
        <dbReference type="EC" id="1.14.14.17"/>
    </reaction>
</comment>
<dbReference type="GO" id="GO:0004506">
    <property type="term" value="F:squalene monooxygenase activity"/>
    <property type="evidence" value="ECO:0007669"/>
    <property type="project" value="UniProtKB-UniRule"/>
</dbReference>
<comment type="subcellular location">
    <subcellularLocation>
        <location evidence="4">Endoplasmic reticulum membrane</location>
        <topology evidence="4">Multi-pass membrane protein</topology>
    </subcellularLocation>
</comment>
<evidence type="ECO:0000256" key="4">
    <source>
        <dbReference type="RuleBase" id="RU367121"/>
    </source>
</evidence>
<gene>
    <name evidence="6" type="ORF">HD556DRAFT_860116</name>
</gene>
<dbReference type="InterPro" id="IPR036188">
    <property type="entry name" value="FAD/NAD-bd_sf"/>
</dbReference>
<evidence type="ECO:0000256" key="3">
    <source>
        <dbReference type="ARBA" id="ARBA00023002"/>
    </source>
</evidence>
<comment type="cofactor">
    <cofactor evidence="4">
        <name>FAD</name>
        <dbReference type="ChEBI" id="CHEBI:57692"/>
    </cofactor>
</comment>
<evidence type="ECO:0000256" key="2">
    <source>
        <dbReference type="ARBA" id="ARBA00022827"/>
    </source>
</evidence>
<keyword evidence="3 4" id="KW-0560">Oxidoreductase</keyword>
<dbReference type="PANTHER" id="PTHR10835">
    <property type="entry name" value="SQUALENE MONOOXYGENASE"/>
    <property type="match status" value="1"/>
</dbReference>
<evidence type="ECO:0000259" key="5">
    <source>
        <dbReference type="Pfam" id="PF01494"/>
    </source>
</evidence>
<dbReference type="InterPro" id="IPR040125">
    <property type="entry name" value="Squalene_monox"/>
</dbReference>
<dbReference type="Gene3D" id="3.50.50.60">
    <property type="entry name" value="FAD/NAD(P)-binding domain"/>
    <property type="match status" value="1"/>
</dbReference>
<dbReference type="PRINTS" id="PR00420">
    <property type="entry name" value="RNGMNOXGNASE"/>
</dbReference>
<dbReference type="Proteomes" id="UP000719766">
    <property type="component" value="Unassembled WGS sequence"/>
</dbReference>
<dbReference type="OrthoDB" id="1678617at2759"/>
<evidence type="ECO:0000313" key="6">
    <source>
        <dbReference type="EMBL" id="KAG1788479.1"/>
    </source>
</evidence>
<organism evidence="6 7">
    <name type="scientific">Suillus plorans</name>
    <dbReference type="NCBI Taxonomy" id="116603"/>
    <lineage>
        <taxon>Eukaryota</taxon>
        <taxon>Fungi</taxon>
        <taxon>Dikarya</taxon>
        <taxon>Basidiomycota</taxon>
        <taxon>Agaricomycotina</taxon>
        <taxon>Agaricomycetes</taxon>
        <taxon>Agaricomycetidae</taxon>
        <taxon>Boletales</taxon>
        <taxon>Suillineae</taxon>
        <taxon>Suillaceae</taxon>
        <taxon>Suillus</taxon>
    </lineage>
</organism>
<sequence length="306" mass="32461">MPFSPSYDVLIVGAGVAGPALAHALATKTYAKRATPLRIALLERSLSKPDRIVAELLQPGGVTALKQLGLESCLADVGSVSLSGYYVLRQENGVCASFPQGHDARAFDHGAFIMALRDRARRASNVDVIETTVAGLIESEDTHRVIGVRASKPGGQLESYYADLVVLADGSSSKFRTAVLGNMPYEPSQKGYLAGLIVKDLKLPVPKYATMIVLKGAGPVILFELPNNEYRMLVEMKEPPPDLKVCNSVLCDRDCSLTINIAGAYVARRSSSASVIGTRAHSQCSGNVAFATSPALLSSGNEAGRI</sequence>
<keyword evidence="2 4" id="KW-0274">FAD</keyword>
<dbReference type="EMBL" id="JABBWE010000068">
    <property type="protein sequence ID" value="KAG1788479.1"/>
    <property type="molecule type" value="Genomic_DNA"/>
</dbReference>
<dbReference type="InterPro" id="IPR002938">
    <property type="entry name" value="FAD-bd"/>
</dbReference>
<comment type="function">
    <text evidence="4">Catalyzes the stereospecific oxidation of squalene to (S)-2,3-epoxysqualene, and is considered to be a rate-limiting enzyme in steroid biosynthesis.</text>
</comment>
<comment type="caution">
    <text evidence="6">The sequence shown here is derived from an EMBL/GenBank/DDBJ whole genome shotgun (WGS) entry which is preliminary data.</text>
</comment>
<evidence type="ECO:0000256" key="1">
    <source>
        <dbReference type="ARBA" id="ARBA00022630"/>
    </source>
</evidence>